<feature type="transmembrane region" description="Helical" evidence="6">
    <location>
        <begin position="367"/>
        <end position="393"/>
    </location>
</feature>
<dbReference type="InterPro" id="IPR044878">
    <property type="entry name" value="UbiA_sf"/>
</dbReference>
<dbReference type="InterPro" id="IPR000537">
    <property type="entry name" value="UbiA_prenyltransferase"/>
</dbReference>
<evidence type="ECO:0000256" key="4">
    <source>
        <dbReference type="ARBA" id="ARBA00022989"/>
    </source>
</evidence>
<sequence length="458" mass="50541">MQNSGTNALSPPLVINLEHALLRSNIHHEGAIIFVREEIFTLPASIKGFLVSRQWNTKKKSSPDPRVLLYNQDLLAALKNERKNGRKLVLYSALPFSVVKAVCEYHGIFSRCLVLDATSQNDQDLCRKCVARELGLSSGDFELISSPADFHVLKVELPDTGQSAAPVWPTVLAIISAIRVRHWSKNVLVFVPVMVSPVSTTENWYQSILAFLAFSLVASISYVCNDLLDLQADRAHPTKKLRPFASGALPVASALFLIPTLLIAACFAALPLAISFQITLVVYFVLTCLYSIYLKRMLMIDVVVLGCLYAIRIAAGGEATGIRLSEWLIAFSALFFLALALIKRQAELATMMKIGRKRAGNRSYRTEDFSVVAALASSAAFSAVTIYAVFVWSEVQTEVYSTPRALWFAIPVLVYWLGRMVLLTHRGDMLEDPIVFAATDAKSLLCGAVVFGILQWAH</sequence>
<feature type="transmembrane region" description="Helical" evidence="6">
    <location>
        <begin position="434"/>
        <end position="457"/>
    </location>
</feature>
<evidence type="ECO:0000256" key="6">
    <source>
        <dbReference type="SAM" id="Phobius"/>
    </source>
</evidence>
<feature type="transmembrane region" description="Helical" evidence="6">
    <location>
        <begin position="298"/>
        <end position="315"/>
    </location>
</feature>
<evidence type="ECO:0000313" key="8">
    <source>
        <dbReference type="Proteomes" id="UP001235547"/>
    </source>
</evidence>
<name>A0ABY8D0B9_9HYPH</name>
<reference evidence="7 8" key="1">
    <citation type="submission" date="2023-03" db="EMBL/GenBank/DDBJ databases">
        <authorList>
            <person name="Kaur S."/>
            <person name="Espinosa-Saiz D."/>
            <person name="Velazquez E."/>
            <person name="Menendez E."/>
            <person name="diCenzo G.C."/>
        </authorList>
    </citation>
    <scope>NUCLEOTIDE SEQUENCE [LARGE SCALE GENOMIC DNA]</scope>
    <source>
        <strain evidence="7 8">LMG 27395</strain>
    </source>
</reference>
<dbReference type="InterPro" id="IPR039653">
    <property type="entry name" value="Prenyltransferase"/>
</dbReference>
<dbReference type="CDD" id="cd13963">
    <property type="entry name" value="PT_UbiA_2"/>
    <property type="match status" value="1"/>
</dbReference>
<dbReference type="Pfam" id="PF01040">
    <property type="entry name" value="UbiA"/>
    <property type="match status" value="1"/>
</dbReference>
<accession>A0ABY8D0B9</accession>
<dbReference type="PANTHER" id="PTHR11048">
    <property type="entry name" value="PRENYLTRANSFERASES"/>
    <property type="match status" value="1"/>
</dbReference>
<feature type="transmembrane region" description="Helical" evidence="6">
    <location>
        <begin position="276"/>
        <end position="293"/>
    </location>
</feature>
<evidence type="ECO:0000256" key="1">
    <source>
        <dbReference type="ARBA" id="ARBA00004141"/>
    </source>
</evidence>
<evidence type="ECO:0000256" key="2">
    <source>
        <dbReference type="ARBA" id="ARBA00022475"/>
    </source>
</evidence>
<proteinExistence type="predicted"/>
<dbReference type="NCBIfam" id="NF006088">
    <property type="entry name" value="PRK08238.1"/>
    <property type="match status" value="1"/>
</dbReference>
<dbReference type="Gene3D" id="1.10.357.140">
    <property type="entry name" value="UbiA prenyltransferase"/>
    <property type="match status" value="1"/>
</dbReference>
<keyword evidence="2" id="KW-1003">Cell membrane</keyword>
<feature type="transmembrane region" description="Helical" evidence="6">
    <location>
        <begin position="327"/>
        <end position="346"/>
    </location>
</feature>
<dbReference type="PANTHER" id="PTHR11048:SF5">
    <property type="entry name" value="DECAPRENYL-PHOSPHATE PHOSPHORIBOSYLTRANSFERASE"/>
    <property type="match status" value="1"/>
</dbReference>
<evidence type="ECO:0000256" key="3">
    <source>
        <dbReference type="ARBA" id="ARBA00022692"/>
    </source>
</evidence>
<organism evidence="7 8">
    <name type="scientific">Sinorhizobium numidicum</name>
    <dbReference type="NCBI Taxonomy" id="680248"/>
    <lineage>
        <taxon>Bacteria</taxon>
        <taxon>Pseudomonadati</taxon>
        <taxon>Pseudomonadota</taxon>
        <taxon>Alphaproteobacteria</taxon>
        <taxon>Hyphomicrobiales</taxon>
        <taxon>Rhizobiaceae</taxon>
        <taxon>Sinorhizobium/Ensifer group</taxon>
        <taxon>Sinorhizobium</taxon>
    </lineage>
</organism>
<keyword evidence="5 6" id="KW-0472">Membrane</keyword>
<evidence type="ECO:0000256" key="5">
    <source>
        <dbReference type="ARBA" id="ARBA00023136"/>
    </source>
</evidence>
<feature type="transmembrane region" description="Helical" evidence="6">
    <location>
        <begin position="405"/>
        <end position="422"/>
    </location>
</feature>
<dbReference type="EMBL" id="CP120371">
    <property type="protein sequence ID" value="WEX82483.1"/>
    <property type="molecule type" value="Genomic_DNA"/>
</dbReference>
<gene>
    <name evidence="7" type="ORF">PYH38_004783</name>
</gene>
<keyword evidence="3 6" id="KW-0812">Transmembrane</keyword>
<keyword evidence="8" id="KW-1185">Reference proteome</keyword>
<feature type="transmembrane region" description="Helical" evidence="6">
    <location>
        <begin position="244"/>
        <end position="270"/>
    </location>
</feature>
<dbReference type="RefSeq" id="WP_280733213.1">
    <property type="nucleotide sequence ID" value="NZ_CP120368.1"/>
</dbReference>
<keyword evidence="4 6" id="KW-1133">Transmembrane helix</keyword>
<evidence type="ECO:0000313" key="7">
    <source>
        <dbReference type="EMBL" id="WEX82483.1"/>
    </source>
</evidence>
<dbReference type="Proteomes" id="UP001235547">
    <property type="component" value="Chromosome 1"/>
</dbReference>
<protein>
    <submittedName>
        <fullName evidence="7">UbiA family prenyltransferase</fullName>
    </submittedName>
</protein>
<comment type="subcellular location">
    <subcellularLocation>
        <location evidence="1">Membrane</location>
        <topology evidence="1">Multi-pass membrane protein</topology>
    </subcellularLocation>
</comment>
<feature type="transmembrane region" description="Helical" evidence="6">
    <location>
        <begin position="204"/>
        <end position="224"/>
    </location>
</feature>